<accession>A0AA49X8W5</accession>
<evidence type="ECO:0000313" key="1">
    <source>
        <dbReference type="EMBL" id="WLJ26267.1"/>
    </source>
</evidence>
<proteinExistence type="predicted"/>
<protein>
    <submittedName>
        <fullName evidence="1">Uncharacterized protein</fullName>
    </submittedName>
</protein>
<sequence>MKNFIFNTFTIISLERNLRAFFLVQIKRECHNNTL</sequence>
<dbReference type="EMBL" id="OQ890324">
    <property type="protein sequence ID" value="WLJ26267.1"/>
    <property type="molecule type" value="Genomic_DNA"/>
</dbReference>
<name>A0AA49X8W5_9VIRU</name>
<organism evidence="1">
    <name type="scientific">Firmicutes phage HS16</name>
    <dbReference type="NCBI Taxonomy" id="3056394"/>
    <lineage>
        <taxon>Viruses</taxon>
    </lineage>
</organism>
<reference evidence="1" key="1">
    <citation type="submission" date="2023-04" db="EMBL/GenBank/DDBJ databases">
        <title>The human skin virome in hidradenitis suppurativa patients.</title>
        <authorList>
            <person name="Jansen D."/>
        </authorList>
    </citation>
    <scope>NUCLEOTIDE SEQUENCE</scope>
    <source>
        <strain evidence="1">VC4_HSPhageA</strain>
    </source>
</reference>